<dbReference type="KEGG" id="vde:111252471"/>
<dbReference type="InParanoid" id="A0A7M7KI45"/>
<protein>
    <recommendedName>
        <fullName evidence="8">Amino acid transporter transmembrane domain-containing protein</fullName>
    </recommendedName>
</protein>
<keyword evidence="3 7" id="KW-1133">Transmembrane helix</keyword>
<comment type="similarity">
    <text evidence="6">Belongs to the TMEM104 family.</text>
</comment>
<dbReference type="PANTHER" id="PTHR16189:SF0">
    <property type="entry name" value="TRANSMEMBRANE PROTEIN 104"/>
    <property type="match status" value="1"/>
</dbReference>
<dbReference type="FunCoup" id="A0A7M7KI45">
    <property type="interactions" value="88"/>
</dbReference>
<evidence type="ECO:0000259" key="8">
    <source>
        <dbReference type="Pfam" id="PF01490"/>
    </source>
</evidence>
<dbReference type="GO" id="GO:0016020">
    <property type="term" value="C:membrane"/>
    <property type="evidence" value="ECO:0007669"/>
    <property type="project" value="UniProtKB-SubCell"/>
</dbReference>
<dbReference type="EnsemblMetazoa" id="XM_022810431">
    <property type="protein sequence ID" value="XP_022666166"/>
    <property type="gene ID" value="LOC111252471"/>
</dbReference>
<feature type="transmembrane region" description="Helical" evidence="7">
    <location>
        <begin position="365"/>
        <end position="393"/>
    </location>
</feature>
<dbReference type="OMA" id="GHREGHP"/>
<evidence type="ECO:0000313" key="9">
    <source>
        <dbReference type="EnsemblMetazoa" id="XP_022666169"/>
    </source>
</evidence>
<evidence type="ECO:0000256" key="1">
    <source>
        <dbReference type="ARBA" id="ARBA00004141"/>
    </source>
</evidence>
<proteinExistence type="inferred from homology"/>
<dbReference type="GeneID" id="111252471"/>
<dbReference type="EnsemblMetazoa" id="XM_022810432">
    <property type="protein sequence ID" value="XP_022666167"/>
    <property type="gene ID" value="LOC111252471"/>
</dbReference>
<feature type="transmembrane region" description="Helical" evidence="7">
    <location>
        <begin position="250"/>
        <end position="272"/>
    </location>
</feature>
<feature type="transmembrane region" description="Helical" evidence="7">
    <location>
        <begin position="12"/>
        <end position="31"/>
    </location>
</feature>
<dbReference type="EnsemblMetazoa" id="XM_022810435">
    <property type="protein sequence ID" value="XP_022666170"/>
    <property type="gene ID" value="LOC111252471"/>
</dbReference>
<keyword evidence="4 7" id="KW-0472">Membrane</keyword>
<dbReference type="InterPro" id="IPR013057">
    <property type="entry name" value="AA_transpt_TM"/>
</dbReference>
<feature type="transmembrane region" description="Helical" evidence="7">
    <location>
        <begin position="478"/>
        <end position="501"/>
    </location>
</feature>
<feature type="domain" description="Amino acid transporter transmembrane" evidence="8">
    <location>
        <begin position="20"/>
        <end position="84"/>
    </location>
</feature>
<dbReference type="AlphaFoldDB" id="A0A7M7KI45"/>
<evidence type="ECO:0000256" key="5">
    <source>
        <dbReference type="ARBA" id="ARBA00023180"/>
    </source>
</evidence>
<feature type="transmembrane region" description="Helical" evidence="7">
    <location>
        <begin position="313"/>
        <end position="332"/>
    </location>
</feature>
<dbReference type="Proteomes" id="UP000594260">
    <property type="component" value="Unplaced"/>
</dbReference>
<name>A0A7M7KI45_VARDE</name>
<feature type="domain" description="Amino acid transporter transmembrane" evidence="8">
    <location>
        <begin position="152"/>
        <end position="465"/>
    </location>
</feature>
<dbReference type="OrthoDB" id="294541at2759"/>
<feature type="transmembrane region" description="Helical" evidence="7">
    <location>
        <begin position="438"/>
        <end position="457"/>
    </location>
</feature>
<dbReference type="RefSeq" id="XP_022666166.1">
    <property type="nucleotide sequence ID" value="XM_022810431.1"/>
</dbReference>
<evidence type="ECO:0000256" key="2">
    <source>
        <dbReference type="ARBA" id="ARBA00022692"/>
    </source>
</evidence>
<dbReference type="Gene3D" id="1.20.1740.10">
    <property type="entry name" value="Amino acid/polyamine transporter I"/>
    <property type="match status" value="1"/>
</dbReference>
<reference evidence="9" key="1">
    <citation type="submission" date="2021-01" db="UniProtKB">
        <authorList>
            <consortium name="EnsemblMetazoa"/>
        </authorList>
    </citation>
    <scope>IDENTIFICATION</scope>
</reference>
<dbReference type="RefSeq" id="XP_022666169.1">
    <property type="nucleotide sequence ID" value="XM_022810434.1"/>
</dbReference>
<feature type="transmembrane region" description="Helical" evidence="7">
    <location>
        <begin position="405"/>
        <end position="426"/>
    </location>
</feature>
<organism evidence="9 10">
    <name type="scientific">Varroa destructor</name>
    <name type="common">Honeybee mite</name>
    <dbReference type="NCBI Taxonomy" id="109461"/>
    <lineage>
        <taxon>Eukaryota</taxon>
        <taxon>Metazoa</taxon>
        <taxon>Ecdysozoa</taxon>
        <taxon>Arthropoda</taxon>
        <taxon>Chelicerata</taxon>
        <taxon>Arachnida</taxon>
        <taxon>Acari</taxon>
        <taxon>Parasitiformes</taxon>
        <taxon>Mesostigmata</taxon>
        <taxon>Gamasina</taxon>
        <taxon>Dermanyssoidea</taxon>
        <taxon>Varroidae</taxon>
        <taxon>Varroa</taxon>
    </lineage>
</organism>
<sequence length="505" mass="56758">MESEGRTSTDTYGRLVCMAYIFNLIVGTGALTMPRAFSETGWLLAVISLTVLACISYLTATFMIEAMAVANAIVRFKTLKSYESTSNQQQDNMTSPVEVQNDSVNQMRNDEALAYTDHDERAPLPVNGSMQSIPQNVLERYFEITEIFEMGRMASMFYNTWGLRLFYICITLYLYGDLAIYSTAVAKSLRDLACQRIKDNNSISDMCWPDYNISQANMYLISLAIFIFAVGPFTFYNVQRTKYLQISITILRWKAFGIMIVLCMIAIINGHAKGHPKVGDISEVPALFGTCVYSFMCHHSLPSLITPLQPKKGVSILILCDFILVQVFYNLLSMTGVFTFEVVKDLYTLNFEPSMTPSVVPEIPYLQYFLLVFPILMVTSNFPIIAITLTNNLRALIVNQDSPWWFAKAVVPIMALIPPCLIALLVQDVDLLVSVTGAYAGAGIQYVIPASLVYLARREINARLGPGVKNTFASPFQCPYWIHFVITWACISILLVTWNIIKKLM</sequence>
<dbReference type="RefSeq" id="XP_022666170.1">
    <property type="nucleotide sequence ID" value="XM_022810435.1"/>
</dbReference>
<evidence type="ECO:0000256" key="4">
    <source>
        <dbReference type="ARBA" id="ARBA00023136"/>
    </source>
</evidence>
<keyword evidence="2 7" id="KW-0812">Transmembrane</keyword>
<keyword evidence="10" id="KW-1185">Reference proteome</keyword>
<feature type="transmembrane region" description="Helical" evidence="7">
    <location>
        <begin position="218"/>
        <end position="238"/>
    </location>
</feature>
<feature type="transmembrane region" description="Helical" evidence="7">
    <location>
        <begin position="43"/>
        <end position="74"/>
    </location>
</feature>
<dbReference type="PANTHER" id="PTHR16189">
    <property type="entry name" value="TRANSMEMBRANE PROTEIN 104-RELATED"/>
    <property type="match status" value="1"/>
</dbReference>
<feature type="transmembrane region" description="Helical" evidence="7">
    <location>
        <begin position="156"/>
        <end position="175"/>
    </location>
</feature>
<keyword evidence="5" id="KW-0325">Glycoprotein</keyword>
<evidence type="ECO:0000313" key="10">
    <source>
        <dbReference type="Proteomes" id="UP000594260"/>
    </source>
</evidence>
<comment type="subcellular location">
    <subcellularLocation>
        <location evidence="1">Membrane</location>
        <topology evidence="1">Multi-pass membrane protein</topology>
    </subcellularLocation>
</comment>
<accession>A0A7M7KI45</accession>
<evidence type="ECO:0000256" key="7">
    <source>
        <dbReference type="SAM" id="Phobius"/>
    </source>
</evidence>
<dbReference type="Pfam" id="PF01490">
    <property type="entry name" value="Aa_trans"/>
    <property type="match status" value="2"/>
</dbReference>
<evidence type="ECO:0000256" key="6">
    <source>
        <dbReference type="ARBA" id="ARBA00038166"/>
    </source>
</evidence>
<evidence type="ECO:0000256" key="3">
    <source>
        <dbReference type="ARBA" id="ARBA00022989"/>
    </source>
</evidence>
<feature type="transmembrane region" description="Helical" evidence="7">
    <location>
        <begin position="284"/>
        <end position="301"/>
    </location>
</feature>
<dbReference type="EnsemblMetazoa" id="XM_022810434">
    <property type="protein sequence ID" value="XP_022666169"/>
    <property type="gene ID" value="LOC111252471"/>
</dbReference>
<dbReference type="RefSeq" id="XP_022666167.1">
    <property type="nucleotide sequence ID" value="XM_022810432.1"/>
</dbReference>